<name>A0A6J7WXF4_9CAUD</name>
<sequence>MPFQTNGKRDYKKELNWEKTSKPTRVKDRAKRNSARRVSGLSVGDTRQVDHKKPLSSGGTNSKSNLRVVSAKTNLTKEALRKKKKSNGRS</sequence>
<proteinExistence type="predicted"/>
<feature type="region of interest" description="Disordered" evidence="1">
    <location>
        <begin position="1"/>
        <end position="90"/>
    </location>
</feature>
<dbReference type="EMBL" id="LR798315">
    <property type="protein sequence ID" value="CAB5222729.1"/>
    <property type="molecule type" value="Genomic_DNA"/>
</dbReference>
<dbReference type="Gene3D" id="1.10.30.50">
    <property type="match status" value="1"/>
</dbReference>
<gene>
    <name evidence="2" type="ORF">UFOVP369_28</name>
</gene>
<evidence type="ECO:0000256" key="1">
    <source>
        <dbReference type="SAM" id="MobiDB-lite"/>
    </source>
</evidence>
<reference evidence="2" key="1">
    <citation type="submission" date="2020-05" db="EMBL/GenBank/DDBJ databases">
        <authorList>
            <person name="Chiriac C."/>
            <person name="Salcher M."/>
            <person name="Ghai R."/>
            <person name="Kavagutti S V."/>
        </authorList>
    </citation>
    <scope>NUCLEOTIDE SEQUENCE</scope>
</reference>
<feature type="compositionally biased region" description="Basic residues" evidence="1">
    <location>
        <begin position="80"/>
        <end position="90"/>
    </location>
</feature>
<feature type="compositionally biased region" description="Polar residues" evidence="1">
    <location>
        <begin position="57"/>
        <end position="76"/>
    </location>
</feature>
<protein>
    <submittedName>
        <fullName evidence="2">HNHc domain containing protein</fullName>
    </submittedName>
</protein>
<organism evidence="2">
    <name type="scientific">uncultured Caudovirales phage</name>
    <dbReference type="NCBI Taxonomy" id="2100421"/>
    <lineage>
        <taxon>Viruses</taxon>
        <taxon>Duplodnaviria</taxon>
        <taxon>Heunggongvirae</taxon>
        <taxon>Uroviricota</taxon>
        <taxon>Caudoviricetes</taxon>
        <taxon>Peduoviridae</taxon>
        <taxon>Maltschvirus</taxon>
        <taxon>Maltschvirus maltsch</taxon>
    </lineage>
</organism>
<feature type="compositionally biased region" description="Basic and acidic residues" evidence="1">
    <location>
        <begin position="7"/>
        <end position="27"/>
    </location>
</feature>
<dbReference type="InterPro" id="IPR003615">
    <property type="entry name" value="HNH_nuc"/>
</dbReference>
<accession>A0A6J7WXF4</accession>
<evidence type="ECO:0000313" key="2">
    <source>
        <dbReference type="EMBL" id="CAB5222729.1"/>
    </source>
</evidence>
<dbReference type="CDD" id="cd00085">
    <property type="entry name" value="HNHc"/>
    <property type="match status" value="1"/>
</dbReference>